<evidence type="ECO:0000313" key="1">
    <source>
        <dbReference type="EMBL" id="CAK1581467.1"/>
    </source>
</evidence>
<dbReference type="Proteomes" id="UP001314205">
    <property type="component" value="Unassembled WGS sequence"/>
</dbReference>
<protein>
    <recommendedName>
        <fullName evidence="3">Reverse transcriptase domain-containing protein</fullName>
    </recommendedName>
</protein>
<dbReference type="PANTHER" id="PTHR47510:SF3">
    <property type="entry name" value="ENDO_EXONUCLEASE_PHOSPHATASE DOMAIN-CONTAINING PROTEIN"/>
    <property type="match status" value="1"/>
</dbReference>
<name>A0AAV1KHW6_9NEOP</name>
<evidence type="ECO:0000313" key="2">
    <source>
        <dbReference type="Proteomes" id="UP001314205"/>
    </source>
</evidence>
<dbReference type="EMBL" id="CAVLGL010000035">
    <property type="protein sequence ID" value="CAK1581467.1"/>
    <property type="molecule type" value="Genomic_DNA"/>
</dbReference>
<sequence length="181" mass="21181">MKKQIDKIIKNNRIYDDPKKICDIFNEFYIQLTNENNFKYNVNEINKTINTNNEYTIFLKPTDAMDIFRIINSLKNTNAVGFDNITTTAIKLSAPYICQPLCYLINMSFEEGTFPNILKNSIVRPLFKKGDASDMNNYRPVTLIPILQTGRQKDKHFNNVSSCLIDIHTRITLFNFIYLYK</sequence>
<reference evidence="1 2" key="1">
    <citation type="submission" date="2023-11" db="EMBL/GenBank/DDBJ databases">
        <authorList>
            <person name="Hedman E."/>
            <person name="Englund M."/>
            <person name="Stromberg M."/>
            <person name="Nyberg Akerstrom W."/>
            <person name="Nylinder S."/>
            <person name="Jareborg N."/>
            <person name="Kallberg Y."/>
            <person name="Kronander E."/>
        </authorList>
    </citation>
    <scope>NUCLEOTIDE SEQUENCE [LARGE SCALE GENOMIC DNA]</scope>
</reference>
<proteinExistence type="predicted"/>
<dbReference type="PANTHER" id="PTHR47510">
    <property type="entry name" value="REVERSE TRANSCRIPTASE DOMAIN-CONTAINING PROTEIN"/>
    <property type="match status" value="1"/>
</dbReference>
<accession>A0AAV1KHW6</accession>
<gene>
    <name evidence="1" type="ORF">PARMNEM_LOCUS3128</name>
</gene>
<organism evidence="1 2">
    <name type="scientific">Parnassius mnemosyne</name>
    <name type="common">clouded apollo</name>
    <dbReference type="NCBI Taxonomy" id="213953"/>
    <lineage>
        <taxon>Eukaryota</taxon>
        <taxon>Metazoa</taxon>
        <taxon>Ecdysozoa</taxon>
        <taxon>Arthropoda</taxon>
        <taxon>Hexapoda</taxon>
        <taxon>Insecta</taxon>
        <taxon>Pterygota</taxon>
        <taxon>Neoptera</taxon>
        <taxon>Endopterygota</taxon>
        <taxon>Lepidoptera</taxon>
        <taxon>Glossata</taxon>
        <taxon>Ditrysia</taxon>
        <taxon>Papilionoidea</taxon>
        <taxon>Papilionidae</taxon>
        <taxon>Parnassiinae</taxon>
        <taxon>Parnassini</taxon>
        <taxon>Parnassius</taxon>
        <taxon>Driopa</taxon>
    </lineage>
</organism>
<evidence type="ECO:0008006" key="3">
    <source>
        <dbReference type="Google" id="ProtNLM"/>
    </source>
</evidence>
<comment type="caution">
    <text evidence="1">The sequence shown here is derived from an EMBL/GenBank/DDBJ whole genome shotgun (WGS) entry which is preliminary data.</text>
</comment>
<keyword evidence="2" id="KW-1185">Reference proteome</keyword>
<dbReference type="AlphaFoldDB" id="A0AAV1KHW6"/>